<feature type="domain" description="Non-reducing end beta-L-arabinofuranosidase-like GH127 middle" evidence="1">
    <location>
        <begin position="381"/>
        <end position="478"/>
    </location>
</feature>
<sequence length="567" mass="65703">MRKGVIIMKSISLDNIQIYGDLAMRTLLNYSRLESIWYRPEKVFEADQANWPGDWEGRAILALTMLGQTTKREPAYLDEIMRLLPKHFNSKEYLGEIYPEGIISEQQLSGHSWLLRGFIEFYLWKKDESVLQMIKSIVNKLLLPARNHYKEYPASPKDREYDKIQPKGEAMGKLTGTLVNNWYTSTDIGCAFIMLDGATQAYELLRLPELEELIKEMLDKFFQIDLLGISIQTHATLSGLRGALRYYELKGNNELLEQIIHFYDIYRTEGMTENYSNYNWFNRPEWTEPCAIVDSYIVSFQLWKHTKNERYLEDAHNIYFNGLGYAQRPNGGFGCDTCLGDNQYLNGQEGIYEAYWCCTMRGSDGLANVSKNIALYNEDSIVLPFYFDSKFELKSKEGFIECKEHTQYPYHGNVELEIIKTNMIGKKNIQFYIPSWVPENSIKVLVNGKCQTVCVEEGFVQVTVPVEEGLKISLQFPISLRAEKMQNKNTPSEYKKYFHGGLLLGYDNASLPISIDCTGSFQYLEHGKYIYNNEIVLEPIRHILDELPDIAKQNRKQVLFNNNKVVN</sequence>
<dbReference type="AlphaFoldDB" id="A0A3D2X2T3"/>
<dbReference type="InterPro" id="IPR049046">
    <property type="entry name" value="Beta-AFase-like_GH127_middle"/>
</dbReference>
<dbReference type="EMBL" id="DPVV01000092">
    <property type="protein sequence ID" value="HCL01286.1"/>
    <property type="molecule type" value="Genomic_DNA"/>
</dbReference>
<accession>A0A3D2X2T3</accession>
<dbReference type="InterPro" id="IPR008928">
    <property type="entry name" value="6-hairpin_glycosidase_sf"/>
</dbReference>
<dbReference type="GO" id="GO:0005975">
    <property type="term" value="P:carbohydrate metabolic process"/>
    <property type="evidence" value="ECO:0007669"/>
    <property type="project" value="InterPro"/>
</dbReference>
<evidence type="ECO:0000313" key="3">
    <source>
        <dbReference type="Proteomes" id="UP000262969"/>
    </source>
</evidence>
<organism evidence="2 3">
    <name type="scientific">Lachnoclostridium phytofermentans</name>
    <dbReference type="NCBI Taxonomy" id="66219"/>
    <lineage>
        <taxon>Bacteria</taxon>
        <taxon>Bacillati</taxon>
        <taxon>Bacillota</taxon>
        <taxon>Clostridia</taxon>
        <taxon>Lachnospirales</taxon>
        <taxon>Lachnospiraceae</taxon>
    </lineage>
</organism>
<reference evidence="2 3" key="1">
    <citation type="journal article" date="2018" name="Nat. Biotechnol.">
        <title>A standardized bacterial taxonomy based on genome phylogeny substantially revises the tree of life.</title>
        <authorList>
            <person name="Parks D.H."/>
            <person name="Chuvochina M."/>
            <person name="Waite D.W."/>
            <person name="Rinke C."/>
            <person name="Skarshewski A."/>
            <person name="Chaumeil P.A."/>
            <person name="Hugenholtz P."/>
        </authorList>
    </citation>
    <scope>NUCLEOTIDE SEQUENCE [LARGE SCALE GENOMIC DNA]</scope>
    <source>
        <strain evidence="2">UBA11728</strain>
    </source>
</reference>
<dbReference type="PANTHER" id="PTHR43465:SF2">
    <property type="entry name" value="DUF1680 DOMAIN PROTEIN (AFU_ORTHOLOGUE AFUA_1G08910)"/>
    <property type="match status" value="1"/>
</dbReference>
<evidence type="ECO:0000313" key="2">
    <source>
        <dbReference type="EMBL" id="HCL01286.1"/>
    </source>
</evidence>
<protein>
    <recommendedName>
        <fullName evidence="1">Non-reducing end beta-L-arabinofuranosidase-like GH127 middle domain-containing protein</fullName>
    </recommendedName>
</protein>
<evidence type="ECO:0000259" key="1">
    <source>
        <dbReference type="Pfam" id="PF20736"/>
    </source>
</evidence>
<dbReference type="PANTHER" id="PTHR43465">
    <property type="entry name" value="DUF1680 DOMAIN PROTEIN (AFU_ORTHOLOGUE AFUA_1G08910)"/>
    <property type="match status" value="1"/>
</dbReference>
<dbReference type="Pfam" id="PF20736">
    <property type="entry name" value="Glyco_hydro127M"/>
    <property type="match status" value="1"/>
</dbReference>
<dbReference type="Proteomes" id="UP000262969">
    <property type="component" value="Unassembled WGS sequence"/>
</dbReference>
<name>A0A3D2X2T3_9FIRM</name>
<gene>
    <name evidence="2" type="ORF">DHW61_02550</name>
</gene>
<comment type="caution">
    <text evidence="2">The sequence shown here is derived from an EMBL/GenBank/DDBJ whole genome shotgun (WGS) entry which is preliminary data.</text>
</comment>
<proteinExistence type="predicted"/>
<dbReference type="InterPro" id="IPR049174">
    <property type="entry name" value="Beta-AFase-like"/>
</dbReference>
<dbReference type="SUPFAM" id="SSF48208">
    <property type="entry name" value="Six-hairpin glycosidases"/>
    <property type="match status" value="1"/>
</dbReference>